<dbReference type="GO" id="GO:0005794">
    <property type="term" value="C:Golgi apparatus"/>
    <property type="evidence" value="ECO:0007669"/>
    <property type="project" value="TreeGrafter"/>
</dbReference>
<feature type="transmembrane region" description="Helical" evidence="8">
    <location>
        <begin position="274"/>
        <end position="298"/>
    </location>
</feature>
<dbReference type="GO" id="GO:0005769">
    <property type="term" value="C:early endosome"/>
    <property type="evidence" value="ECO:0007669"/>
    <property type="project" value="TreeGrafter"/>
</dbReference>
<keyword evidence="7" id="KW-0868">Chloride</keyword>
<comment type="subcellular location">
    <subcellularLocation>
        <location evidence="1">Membrane</location>
        <topology evidence="1">Multi-pass membrane protein</topology>
    </subcellularLocation>
</comment>
<evidence type="ECO:0000256" key="7">
    <source>
        <dbReference type="ARBA" id="ARBA00023214"/>
    </source>
</evidence>
<dbReference type="PANTHER" id="PTHR45711:SF6">
    <property type="entry name" value="CHLORIDE CHANNEL PROTEIN"/>
    <property type="match status" value="1"/>
</dbReference>
<dbReference type="EMBL" id="GHBP01002292">
    <property type="protein sequence ID" value="NDJ93051.1"/>
    <property type="molecule type" value="Transcribed_RNA"/>
</dbReference>
<evidence type="ECO:0000256" key="6">
    <source>
        <dbReference type="ARBA" id="ARBA00023136"/>
    </source>
</evidence>
<sequence length="305" mass="34954">MFDELAMDLFDEESLEFYPEIEFSGPNQIKSPEMEDYFLDREKTFKSKYDDFQTIDWLKEKIYSRSRSLNYADTFKYGTYSTKIKILWEEYSVTILLLLIGIVGAFTAFIVSVGVHYFSDIREGYCSYNLLLNQQECCWKYSYDQVKCDQWKLWSDLFNFKINSIESYIINYIFYVLMSVTLSSLSCYLVLNLAPYAAGGGISEIKIILSGFVMRGFLGFGTYTIKTIALILSASSGLMLGQEGPMVHIVCCISNLFIRLFPRFRNNEADKREILVAGSAAGVALSFNAPITGVLFSLEEVLLYF</sequence>
<keyword evidence="4 8" id="KW-1133">Transmembrane helix</keyword>
<name>A0A6G3MGF4_HENSL</name>
<evidence type="ECO:0000256" key="3">
    <source>
        <dbReference type="ARBA" id="ARBA00022692"/>
    </source>
</evidence>
<evidence type="ECO:0000256" key="4">
    <source>
        <dbReference type="ARBA" id="ARBA00022989"/>
    </source>
</evidence>
<dbReference type="SUPFAM" id="SSF81340">
    <property type="entry name" value="Clc chloride channel"/>
    <property type="match status" value="1"/>
</dbReference>
<dbReference type="AlphaFoldDB" id="A0A6G3MGF4"/>
<evidence type="ECO:0000256" key="8">
    <source>
        <dbReference type="SAM" id="Phobius"/>
    </source>
</evidence>
<feature type="transmembrane region" description="Helical" evidence="8">
    <location>
        <begin position="93"/>
        <end position="118"/>
    </location>
</feature>
<evidence type="ECO:0000256" key="1">
    <source>
        <dbReference type="ARBA" id="ARBA00004141"/>
    </source>
</evidence>
<dbReference type="Pfam" id="PF00654">
    <property type="entry name" value="Voltage_CLC"/>
    <property type="match status" value="1"/>
</dbReference>
<protein>
    <submittedName>
        <fullName evidence="9">H(+)/Cl(-) exchange transporter 3 (Trinotate prediction)</fullName>
    </submittedName>
</protein>
<keyword evidence="6 8" id="KW-0472">Membrane</keyword>
<keyword evidence="2" id="KW-0813">Transport</keyword>
<feature type="transmembrane region" description="Helical" evidence="8">
    <location>
        <begin position="169"/>
        <end position="191"/>
    </location>
</feature>
<evidence type="ECO:0000256" key="5">
    <source>
        <dbReference type="ARBA" id="ARBA00023065"/>
    </source>
</evidence>
<proteinExistence type="predicted"/>
<dbReference type="InterPro" id="IPR001807">
    <property type="entry name" value="ClC"/>
</dbReference>
<dbReference type="PRINTS" id="PR00762">
    <property type="entry name" value="CLCHANNEL"/>
</dbReference>
<reference evidence="9" key="1">
    <citation type="submission" date="2018-11" db="EMBL/GenBank/DDBJ databases">
        <title>Henneguya salminicola genome and transcriptome.</title>
        <authorList>
            <person name="Yahalomi D."/>
            <person name="Atkinson S.D."/>
            <person name="Neuhof M."/>
            <person name="Chang E.S."/>
            <person name="Philippe H."/>
            <person name="Cartwright P."/>
            <person name="Bartholomew J.L."/>
            <person name="Huchon D."/>
        </authorList>
    </citation>
    <scope>NUCLEOTIDE SEQUENCE</scope>
    <source>
        <strain evidence="9">Hz1</strain>
        <tissue evidence="9">Whole</tissue>
    </source>
</reference>
<dbReference type="GO" id="GO:0005247">
    <property type="term" value="F:voltage-gated chloride channel activity"/>
    <property type="evidence" value="ECO:0007669"/>
    <property type="project" value="TreeGrafter"/>
</dbReference>
<dbReference type="GO" id="GO:0005886">
    <property type="term" value="C:plasma membrane"/>
    <property type="evidence" value="ECO:0007669"/>
    <property type="project" value="TreeGrafter"/>
</dbReference>
<keyword evidence="3 8" id="KW-0812">Transmembrane</keyword>
<organism evidence="9">
    <name type="scientific">Henneguya salminicola</name>
    <name type="common">Myxosporean</name>
    <dbReference type="NCBI Taxonomy" id="69463"/>
    <lineage>
        <taxon>Eukaryota</taxon>
        <taxon>Metazoa</taxon>
        <taxon>Cnidaria</taxon>
        <taxon>Myxozoa</taxon>
        <taxon>Myxosporea</taxon>
        <taxon>Bivalvulida</taxon>
        <taxon>Platysporina</taxon>
        <taxon>Myxobolidae</taxon>
        <taxon>Henneguya</taxon>
    </lineage>
</organism>
<dbReference type="OrthoDB" id="44789at2759"/>
<evidence type="ECO:0000313" key="9">
    <source>
        <dbReference type="EMBL" id="NDJ93051.1"/>
    </source>
</evidence>
<dbReference type="PANTHER" id="PTHR45711">
    <property type="entry name" value="CHLORIDE CHANNEL PROTEIN"/>
    <property type="match status" value="1"/>
</dbReference>
<feature type="transmembrane region" description="Helical" evidence="8">
    <location>
        <begin position="246"/>
        <end position="262"/>
    </location>
</feature>
<feature type="transmembrane region" description="Helical" evidence="8">
    <location>
        <begin position="212"/>
        <end position="234"/>
    </location>
</feature>
<dbReference type="Gene3D" id="1.10.3080.10">
    <property type="entry name" value="Clc chloride channel"/>
    <property type="match status" value="1"/>
</dbReference>
<evidence type="ECO:0000256" key="2">
    <source>
        <dbReference type="ARBA" id="ARBA00022448"/>
    </source>
</evidence>
<dbReference type="InterPro" id="IPR014743">
    <property type="entry name" value="Cl-channel_core"/>
</dbReference>
<keyword evidence="5" id="KW-0406">Ion transport</keyword>
<accession>A0A6G3MGF4</accession>